<dbReference type="Proteomes" id="UP000647172">
    <property type="component" value="Unassembled WGS sequence"/>
</dbReference>
<reference evidence="2" key="1">
    <citation type="submission" date="2021-01" db="EMBL/GenBank/DDBJ databases">
        <title>Whole genome shotgun sequence of Actinoplanes nipponensis NBRC 14063.</title>
        <authorList>
            <person name="Komaki H."/>
            <person name="Tamura T."/>
        </authorList>
    </citation>
    <scope>NUCLEOTIDE SEQUENCE</scope>
    <source>
        <strain evidence="2">NBRC 14063</strain>
    </source>
</reference>
<gene>
    <name evidence="2" type="ORF">Ani05nite_74830</name>
</gene>
<keyword evidence="3" id="KW-1185">Reference proteome</keyword>
<proteinExistence type="predicted"/>
<evidence type="ECO:0000256" key="1">
    <source>
        <dbReference type="SAM" id="Phobius"/>
    </source>
</evidence>
<feature type="transmembrane region" description="Helical" evidence="1">
    <location>
        <begin position="12"/>
        <end position="33"/>
    </location>
</feature>
<accession>A0A919JVV7</accession>
<keyword evidence="1" id="KW-0472">Membrane</keyword>
<feature type="transmembrane region" description="Helical" evidence="1">
    <location>
        <begin position="39"/>
        <end position="58"/>
    </location>
</feature>
<dbReference type="EMBL" id="BOMQ01000092">
    <property type="protein sequence ID" value="GIE53949.1"/>
    <property type="molecule type" value="Genomic_DNA"/>
</dbReference>
<evidence type="ECO:0000313" key="3">
    <source>
        <dbReference type="Proteomes" id="UP000647172"/>
    </source>
</evidence>
<name>A0A919JVV7_9ACTN</name>
<organism evidence="2 3">
    <name type="scientific">Actinoplanes nipponensis</name>
    <dbReference type="NCBI Taxonomy" id="135950"/>
    <lineage>
        <taxon>Bacteria</taxon>
        <taxon>Bacillati</taxon>
        <taxon>Actinomycetota</taxon>
        <taxon>Actinomycetes</taxon>
        <taxon>Micromonosporales</taxon>
        <taxon>Micromonosporaceae</taxon>
        <taxon>Actinoplanes</taxon>
    </lineage>
</organism>
<evidence type="ECO:0000313" key="2">
    <source>
        <dbReference type="EMBL" id="GIE53949.1"/>
    </source>
</evidence>
<sequence length="62" mass="6141">MSEPRERTAFAVAMGVLAAVAGAVLLLAALDVWRPSLSWAGPAALVATGLALLVGGTARPVG</sequence>
<dbReference type="RefSeq" id="WP_203776406.1">
    <property type="nucleotide sequence ID" value="NZ_BAAAYJ010000090.1"/>
</dbReference>
<dbReference type="AlphaFoldDB" id="A0A919JVV7"/>
<comment type="caution">
    <text evidence="2">The sequence shown here is derived from an EMBL/GenBank/DDBJ whole genome shotgun (WGS) entry which is preliminary data.</text>
</comment>
<keyword evidence="1" id="KW-1133">Transmembrane helix</keyword>
<protein>
    <submittedName>
        <fullName evidence="2">Uncharacterized protein</fullName>
    </submittedName>
</protein>
<keyword evidence="1" id="KW-0812">Transmembrane</keyword>